<feature type="compositionally biased region" description="Basic and acidic residues" evidence="12">
    <location>
        <begin position="187"/>
        <end position="202"/>
    </location>
</feature>
<keyword evidence="8" id="KW-0010">Activator</keyword>
<evidence type="ECO:0000256" key="6">
    <source>
        <dbReference type="ARBA" id="ARBA00023015"/>
    </source>
</evidence>
<organism evidence="14 15">
    <name type="scientific">Gouania willdenowi</name>
    <name type="common">Blunt-snouted clingfish</name>
    <name type="synonym">Lepadogaster willdenowi</name>
    <dbReference type="NCBI Taxonomy" id="441366"/>
    <lineage>
        <taxon>Eukaryota</taxon>
        <taxon>Metazoa</taxon>
        <taxon>Chordata</taxon>
        <taxon>Craniata</taxon>
        <taxon>Vertebrata</taxon>
        <taxon>Euteleostomi</taxon>
        <taxon>Actinopterygii</taxon>
        <taxon>Neopterygii</taxon>
        <taxon>Teleostei</taxon>
        <taxon>Neoteleostei</taxon>
        <taxon>Acanthomorphata</taxon>
        <taxon>Ovalentaria</taxon>
        <taxon>Blenniimorphae</taxon>
        <taxon>Blenniiformes</taxon>
        <taxon>Gobiesocoidei</taxon>
        <taxon>Gobiesocidae</taxon>
        <taxon>Gobiesocinae</taxon>
        <taxon>Gouania</taxon>
    </lineage>
</organism>
<evidence type="ECO:0000256" key="3">
    <source>
        <dbReference type="ARBA" id="ARBA00022737"/>
    </source>
</evidence>
<dbReference type="FunFam" id="3.30.160.60:FF:000441">
    <property type="entry name" value="zinc finger protein 410 isoform X1"/>
    <property type="match status" value="1"/>
</dbReference>
<feature type="region of interest" description="Disordered" evidence="12">
    <location>
        <begin position="349"/>
        <end position="378"/>
    </location>
</feature>
<dbReference type="Ensembl" id="ENSGWIT00000034174.1">
    <property type="protein sequence ID" value="ENSGWIP00000031376.1"/>
    <property type="gene ID" value="ENSGWIG00000016233.1"/>
</dbReference>
<dbReference type="GeneID" id="114457582"/>
<dbReference type="OrthoDB" id="5977959at2759"/>
<reference evidence="14" key="2">
    <citation type="submission" date="2025-08" db="UniProtKB">
        <authorList>
            <consortium name="Ensembl"/>
        </authorList>
    </citation>
    <scope>IDENTIFICATION</scope>
</reference>
<dbReference type="PANTHER" id="PTHR14003:SF24">
    <property type="entry name" value="ZINC FINGER PROTEIN 410"/>
    <property type="match status" value="1"/>
</dbReference>
<dbReference type="InterPro" id="IPR036236">
    <property type="entry name" value="Znf_C2H2_sf"/>
</dbReference>
<keyword evidence="10" id="KW-0539">Nucleus</keyword>
<feature type="region of interest" description="Disordered" evidence="12">
    <location>
        <begin position="52"/>
        <end position="72"/>
    </location>
</feature>
<dbReference type="InterPro" id="IPR013087">
    <property type="entry name" value="Znf_C2H2_type"/>
</dbReference>
<dbReference type="PANTHER" id="PTHR14003">
    <property type="entry name" value="TRANSCRIPTIONAL REPRESSOR PROTEIN YY"/>
    <property type="match status" value="1"/>
</dbReference>
<dbReference type="GO" id="GO:0008270">
    <property type="term" value="F:zinc ion binding"/>
    <property type="evidence" value="ECO:0007669"/>
    <property type="project" value="UniProtKB-KW"/>
</dbReference>
<evidence type="ECO:0000256" key="8">
    <source>
        <dbReference type="ARBA" id="ARBA00023159"/>
    </source>
</evidence>
<dbReference type="RefSeq" id="XP_028295339.1">
    <property type="nucleotide sequence ID" value="XM_028439538.1"/>
</dbReference>
<reference evidence="14" key="3">
    <citation type="submission" date="2025-09" db="UniProtKB">
        <authorList>
            <consortium name="Ensembl"/>
        </authorList>
    </citation>
    <scope>IDENTIFICATION</scope>
</reference>
<sequence length="445" mass="48205">MLSDELDSKPELLVQFVQNASIPMVQGLEDSESKPPCLPLLAPADGPLCSPLELTDGGLSHHPHSSQSMSEFGGVSEQSPLVVHTHSSSPPPILHDLQQSHSPSYVLLNLTKGITASSDSLIFAADGAGEDDDEGILSGDYGIDGSAPWYLRVQELAHDSLIAATRAQLAKDAKAASQDARTASVSHGDHTHSSAAADGEKRELASRSSRSLSKQILCCSFEGCCRTFTWPAHLKYHLKTHRNDRMFRCGAEGCGKSFYVLQRLQVHMRTHNGEKPFICKEKNCGKKFTTAGNLKNHRRVHTGEKPFPCDADGCGRSFAEYSSLRKHMLVHSGEKPHLCGICGKTFSQSGSRNVHMRKRHGEEGLSSESRETGEALTQSSLLEADGEHEDSLVAMTTAVEPMDLHHAMLRSAGATDSVVVLSQPHELVTITTEEHAYGEDGVTLL</sequence>
<dbReference type="Proteomes" id="UP000694680">
    <property type="component" value="Chromosome 24"/>
</dbReference>
<evidence type="ECO:0000313" key="15">
    <source>
        <dbReference type="Proteomes" id="UP000694680"/>
    </source>
</evidence>
<evidence type="ECO:0000256" key="2">
    <source>
        <dbReference type="ARBA" id="ARBA00022723"/>
    </source>
</evidence>
<feature type="domain" description="C2H2-type" evidence="13">
    <location>
        <begin position="307"/>
        <end position="336"/>
    </location>
</feature>
<proteinExistence type="predicted"/>
<dbReference type="GO" id="GO:0005667">
    <property type="term" value="C:transcription regulator complex"/>
    <property type="evidence" value="ECO:0007669"/>
    <property type="project" value="TreeGrafter"/>
</dbReference>
<keyword evidence="9" id="KW-0804">Transcription</keyword>
<keyword evidence="15" id="KW-1185">Reference proteome</keyword>
<evidence type="ECO:0000256" key="1">
    <source>
        <dbReference type="ARBA" id="ARBA00004123"/>
    </source>
</evidence>
<keyword evidence="3" id="KW-0677">Repeat</keyword>
<dbReference type="GO" id="GO:0000981">
    <property type="term" value="F:DNA-binding transcription factor activity, RNA polymerase II-specific"/>
    <property type="evidence" value="ECO:0007669"/>
    <property type="project" value="TreeGrafter"/>
</dbReference>
<dbReference type="GO" id="GO:0031519">
    <property type="term" value="C:PcG protein complex"/>
    <property type="evidence" value="ECO:0007669"/>
    <property type="project" value="TreeGrafter"/>
</dbReference>
<evidence type="ECO:0000256" key="4">
    <source>
        <dbReference type="ARBA" id="ARBA00022771"/>
    </source>
</evidence>
<dbReference type="Pfam" id="PF00096">
    <property type="entry name" value="zf-C2H2"/>
    <property type="match status" value="4"/>
</dbReference>
<feature type="domain" description="C2H2-type" evidence="13">
    <location>
        <begin position="277"/>
        <end position="306"/>
    </location>
</feature>
<dbReference type="PROSITE" id="PS00028">
    <property type="entry name" value="ZINC_FINGER_C2H2_1"/>
    <property type="match status" value="5"/>
</dbReference>
<evidence type="ECO:0000256" key="11">
    <source>
        <dbReference type="PROSITE-ProRule" id="PRU00042"/>
    </source>
</evidence>
<evidence type="ECO:0000256" key="12">
    <source>
        <dbReference type="SAM" id="MobiDB-lite"/>
    </source>
</evidence>
<keyword evidence="7" id="KW-0238">DNA-binding</keyword>
<keyword evidence="6" id="KW-0805">Transcription regulation</keyword>
<dbReference type="SUPFAM" id="SSF57667">
    <property type="entry name" value="beta-beta-alpha zinc fingers"/>
    <property type="match status" value="2"/>
</dbReference>
<dbReference type="CTD" id="57862"/>
<dbReference type="SMART" id="SM00355">
    <property type="entry name" value="ZnF_C2H2"/>
    <property type="match status" value="5"/>
</dbReference>
<comment type="subcellular location">
    <subcellularLocation>
        <location evidence="1">Nucleus</location>
    </subcellularLocation>
</comment>
<keyword evidence="4 11" id="KW-0863">Zinc-finger</keyword>
<feature type="domain" description="C2H2-type" evidence="13">
    <location>
        <begin position="247"/>
        <end position="276"/>
    </location>
</feature>
<name>A0A8C5GK71_GOUWI</name>
<dbReference type="FunFam" id="3.30.160.60:FF:000462">
    <property type="entry name" value="Zinc finger protein 410"/>
    <property type="match status" value="1"/>
</dbReference>
<evidence type="ECO:0000256" key="10">
    <source>
        <dbReference type="ARBA" id="ARBA00023242"/>
    </source>
</evidence>
<feature type="domain" description="C2H2-type" evidence="13">
    <location>
        <begin position="217"/>
        <end position="246"/>
    </location>
</feature>
<protein>
    <submittedName>
        <fullName evidence="14">Zinc finger protein 410-like</fullName>
    </submittedName>
</protein>
<feature type="compositionally biased region" description="Basic and acidic residues" evidence="12">
    <location>
        <begin position="360"/>
        <end position="373"/>
    </location>
</feature>
<dbReference type="AlphaFoldDB" id="A0A8C5GK71"/>
<evidence type="ECO:0000256" key="5">
    <source>
        <dbReference type="ARBA" id="ARBA00022833"/>
    </source>
</evidence>
<feature type="domain" description="C2H2-type" evidence="13">
    <location>
        <begin position="337"/>
        <end position="365"/>
    </location>
</feature>
<dbReference type="GO" id="GO:0000978">
    <property type="term" value="F:RNA polymerase II cis-regulatory region sequence-specific DNA binding"/>
    <property type="evidence" value="ECO:0007669"/>
    <property type="project" value="TreeGrafter"/>
</dbReference>
<dbReference type="FunFam" id="3.30.160.60:FF:000125">
    <property type="entry name" value="Putative zinc finger protein 143"/>
    <property type="match status" value="1"/>
</dbReference>
<reference evidence="14" key="1">
    <citation type="submission" date="2020-06" db="EMBL/GenBank/DDBJ databases">
        <authorList>
            <consortium name="Wellcome Sanger Institute Data Sharing"/>
        </authorList>
    </citation>
    <scope>NUCLEOTIDE SEQUENCE [LARGE SCALE GENOMIC DNA]</scope>
</reference>
<evidence type="ECO:0000256" key="7">
    <source>
        <dbReference type="ARBA" id="ARBA00023125"/>
    </source>
</evidence>
<dbReference type="GO" id="GO:0000785">
    <property type="term" value="C:chromatin"/>
    <property type="evidence" value="ECO:0007669"/>
    <property type="project" value="TreeGrafter"/>
</dbReference>
<evidence type="ECO:0000259" key="13">
    <source>
        <dbReference type="PROSITE" id="PS50157"/>
    </source>
</evidence>
<accession>A0A8C5GK71</accession>
<gene>
    <name evidence="14" type="primary">znf410</name>
</gene>
<feature type="region of interest" description="Disordered" evidence="12">
    <location>
        <begin position="178"/>
        <end position="202"/>
    </location>
</feature>
<keyword evidence="5" id="KW-0862">Zinc</keyword>
<dbReference type="FunFam" id="3.30.160.60:FF:000071">
    <property type="entry name" value="Putative zinc finger protein 143"/>
    <property type="match status" value="1"/>
</dbReference>
<evidence type="ECO:0000256" key="9">
    <source>
        <dbReference type="ARBA" id="ARBA00023163"/>
    </source>
</evidence>
<evidence type="ECO:0000313" key="14">
    <source>
        <dbReference type="Ensembl" id="ENSGWIP00000031376.1"/>
    </source>
</evidence>
<dbReference type="PROSITE" id="PS50157">
    <property type="entry name" value="ZINC_FINGER_C2H2_2"/>
    <property type="match status" value="5"/>
</dbReference>
<dbReference type="Gene3D" id="3.30.160.60">
    <property type="entry name" value="Classic Zinc Finger"/>
    <property type="match status" value="4"/>
</dbReference>
<keyword evidence="2" id="KW-0479">Metal-binding</keyword>